<evidence type="ECO:0000313" key="1">
    <source>
        <dbReference type="EMBL" id="KTC69596.1"/>
    </source>
</evidence>
<dbReference type="RefSeq" id="WP_058460663.1">
    <property type="nucleotide sequence ID" value="NZ_CAAAIY010000033.1"/>
</dbReference>
<reference evidence="1 2" key="1">
    <citation type="submission" date="2015-11" db="EMBL/GenBank/DDBJ databases">
        <title>Genomic analysis of 38 Legionella species identifies large and diverse effector repertoires.</title>
        <authorList>
            <person name="Burstein D."/>
            <person name="Amaro F."/>
            <person name="Zusman T."/>
            <person name="Lifshitz Z."/>
            <person name="Cohen O."/>
            <person name="Gilbert J.A."/>
            <person name="Pupko T."/>
            <person name="Shuman H.A."/>
            <person name="Segal G."/>
        </authorList>
    </citation>
    <scope>NUCLEOTIDE SEQUENCE [LARGE SCALE GENOMIC DNA]</scope>
    <source>
        <strain evidence="1 2">WIGA</strain>
    </source>
</reference>
<accession>A0A0W0RF28</accession>
<dbReference type="PATRIC" id="fig|447.4.peg.3320"/>
<dbReference type="STRING" id="447.Lboz_3112"/>
<evidence type="ECO:0000313" key="2">
    <source>
        <dbReference type="Proteomes" id="UP000054695"/>
    </source>
</evidence>
<comment type="caution">
    <text evidence="1">The sequence shown here is derived from an EMBL/GenBank/DDBJ whole genome shotgun (WGS) entry which is preliminary data.</text>
</comment>
<dbReference type="AlphaFoldDB" id="A0A0W0RF28"/>
<protein>
    <submittedName>
        <fullName evidence="1">Uncharacterized protein</fullName>
    </submittedName>
</protein>
<name>A0A0W0RF28_LEGBO</name>
<dbReference type="OrthoDB" id="5647542at2"/>
<gene>
    <name evidence="1" type="ORF">Lboz_3112</name>
</gene>
<keyword evidence="2" id="KW-1185">Reference proteome</keyword>
<dbReference type="Proteomes" id="UP000054695">
    <property type="component" value="Unassembled WGS sequence"/>
</dbReference>
<proteinExistence type="predicted"/>
<sequence length="314" mass="36462">MKISIILPNVEYTNIPFGHLYQLDKVGISNIVILLNEDEFKKAHTTKFIVFDHTEPQTVIEHYQSQSDRLKIEVINTGKATTEEEKLDFYLKHAEGQYKLNLFLCKESISGVSEELSAKPPVTETTEYSLIPFFKSTERKKLPLFKSPCSTAQAIKLLQHDLNPCLCYKMANFDVLHYQWLFNIFVELINLKIKLNEGKNAEFLPQLSKLIKDFNKNIIDLEKAEADFEKTHKKAYATLDEPDVITRWQHDKNVKKKVNFEDNLPKLIGKLIKLYDKLALQENLNLLNEKDEIIAEEDFAQKDFIEHIEGKPFG</sequence>
<organism evidence="1 2">
    <name type="scientific">Legionella bozemanae</name>
    <name type="common">Fluoribacter bozemanae</name>
    <dbReference type="NCBI Taxonomy" id="447"/>
    <lineage>
        <taxon>Bacteria</taxon>
        <taxon>Pseudomonadati</taxon>
        <taxon>Pseudomonadota</taxon>
        <taxon>Gammaproteobacteria</taxon>
        <taxon>Legionellales</taxon>
        <taxon>Legionellaceae</taxon>
        <taxon>Legionella</taxon>
    </lineage>
</organism>
<dbReference type="EMBL" id="LNXU01000045">
    <property type="protein sequence ID" value="KTC69596.1"/>
    <property type="molecule type" value="Genomic_DNA"/>
</dbReference>